<name>A0A918JJW3_9BURK</name>
<dbReference type="AlphaFoldDB" id="A0A918JJW3"/>
<dbReference type="GO" id="GO:0003841">
    <property type="term" value="F:1-acylglycerol-3-phosphate O-acyltransferase activity"/>
    <property type="evidence" value="ECO:0007669"/>
    <property type="project" value="TreeGrafter"/>
</dbReference>
<evidence type="ECO:0000313" key="6">
    <source>
        <dbReference type="EMBL" id="GGW85206.1"/>
    </source>
</evidence>
<comment type="pathway">
    <text evidence="1">Lipid metabolism.</text>
</comment>
<dbReference type="InterPro" id="IPR002123">
    <property type="entry name" value="Plipid/glycerol_acylTrfase"/>
</dbReference>
<evidence type="ECO:0000256" key="2">
    <source>
        <dbReference type="ARBA" id="ARBA00022679"/>
    </source>
</evidence>
<organism evidence="6 7">
    <name type="scientific">Advenella faeciporci</name>
    <dbReference type="NCBI Taxonomy" id="797535"/>
    <lineage>
        <taxon>Bacteria</taxon>
        <taxon>Pseudomonadati</taxon>
        <taxon>Pseudomonadota</taxon>
        <taxon>Betaproteobacteria</taxon>
        <taxon>Burkholderiales</taxon>
        <taxon>Alcaligenaceae</taxon>
    </lineage>
</organism>
<protein>
    <submittedName>
        <fullName evidence="6">1-acyl-sn-glycerol-3-phosphate acyltransferase</fullName>
    </submittedName>
</protein>
<accession>A0A918JJW3</accession>
<dbReference type="SUPFAM" id="SSF69593">
    <property type="entry name" value="Glycerol-3-phosphate (1)-acyltransferase"/>
    <property type="match status" value="1"/>
</dbReference>
<sequence length="251" mass="28530">MVAGKLIIMSFLRALLFLVFQAITVIPFALGCFLLLPFPFKWRYRFTVGWPHLLMWGAQYILGIKWEIKGRENIPDTPVVFLSKHQSAYETLLFPWFSPKPACFIYKKELNYIPFFGWALASLRNIPINRSDRKGAMQQVLSIGSQRIRAGHSPVLFPEGTRIPVGQKGRYQSGGARLAVHAGAPVIPVAHNAGEVWPRNSFLKKPGRVTFSFGPPISSEGLTHDQLNRKVEEWIEGEMRVLSPHRYNDKT</sequence>
<comment type="caution">
    <text evidence="6">The sequence shown here is derived from an EMBL/GenBank/DDBJ whole genome shotgun (WGS) entry which is preliminary data.</text>
</comment>
<feature type="domain" description="Phospholipid/glycerol acyltransferase" evidence="5">
    <location>
        <begin position="79"/>
        <end position="194"/>
    </location>
</feature>
<dbReference type="Proteomes" id="UP000608345">
    <property type="component" value="Unassembled WGS sequence"/>
</dbReference>
<dbReference type="EMBL" id="BMYS01000008">
    <property type="protein sequence ID" value="GGW85206.1"/>
    <property type="molecule type" value="Genomic_DNA"/>
</dbReference>
<evidence type="ECO:0000256" key="3">
    <source>
        <dbReference type="ARBA" id="ARBA00023315"/>
    </source>
</evidence>
<dbReference type="PROSITE" id="PS51257">
    <property type="entry name" value="PROKAR_LIPOPROTEIN"/>
    <property type="match status" value="1"/>
</dbReference>
<keyword evidence="3 6" id="KW-0012">Acyltransferase</keyword>
<dbReference type="Pfam" id="PF01553">
    <property type="entry name" value="Acyltransferase"/>
    <property type="match status" value="1"/>
</dbReference>
<feature type="transmembrane region" description="Helical" evidence="4">
    <location>
        <begin position="12"/>
        <end position="36"/>
    </location>
</feature>
<dbReference type="PANTHER" id="PTHR10434:SF40">
    <property type="entry name" value="1-ACYL-SN-GLYCEROL-3-PHOSPHATE ACYLTRANSFERASE"/>
    <property type="match status" value="1"/>
</dbReference>
<proteinExistence type="predicted"/>
<keyword evidence="4" id="KW-0812">Transmembrane</keyword>
<evidence type="ECO:0000256" key="1">
    <source>
        <dbReference type="ARBA" id="ARBA00005189"/>
    </source>
</evidence>
<gene>
    <name evidence="6" type="ORF">GCM10011450_13900</name>
</gene>
<keyword evidence="7" id="KW-1185">Reference proteome</keyword>
<dbReference type="SMART" id="SM00563">
    <property type="entry name" value="PlsC"/>
    <property type="match status" value="1"/>
</dbReference>
<evidence type="ECO:0000256" key="4">
    <source>
        <dbReference type="SAM" id="Phobius"/>
    </source>
</evidence>
<keyword evidence="4" id="KW-1133">Transmembrane helix</keyword>
<keyword evidence="4" id="KW-0472">Membrane</keyword>
<evidence type="ECO:0000259" key="5">
    <source>
        <dbReference type="SMART" id="SM00563"/>
    </source>
</evidence>
<evidence type="ECO:0000313" key="7">
    <source>
        <dbReference type="Proteomes" id="UP000608345"/>
    </source>
</evidence>
<dbReference type="GO" id="GO:0006654">
    <property type="term" value="P:phosphatidic acid biosynthetic process"/>
    <property type="evidence" value="ECO:0007669"/>
    <property type="project" value="TreeGrafter"/>
</dbReference>
<keyword evidence="2" id="KW-0808">Transferase</keyword>
<reference evidence="6" key="1">
    <citation type="journal article" date="2014" name="Int. J. Syst. Evol. Microbiol.">
        <title>Complete genome sequence of Corynebacterium casei LMG S-19264T (=DSM 44701T), isolated from a smear-ripened cheese.</title>
        <authorList>
            <consortium name="US DOE Joint Genome Institute (JGI-PGF)"/>
            <person name="Walter F."/>
            <person name="Albersmeier A."/>
            <person name="Kalinowski J."/>
            <person name="Ruckert C."/>
        </authorList>
    </citation>
    <scope>NUCLEOTIDE SEQUENCE</scope>
    <source>
        <strain evidence="6">KCTC 23732</strain>
    </source>
</reference>
<reference evidence="6" key="2">
    <citation type="submission" date="2020-09" db="EMBL/GenBank/DDBJ databases">
        <authorList>
            <person name="Sun Q."/>
            <person name="Kim S."/>
        </authorList>
    </citation>
    <scope>NUCLEOTIDE SEQUENCE</scope>
    <source>
        <strain evidence="6">KCTC 23732</strain>
    </source>
</reference>
<dbReference type="CDD" id="cd07989">
    <property type="entry name" value="LPLAT_AGPAT-like"/>
    <property type="match status" value="1"/>
</dbReference>
<dbReference type="PANTHER" id="PTHR10434">
    <property type="entry name" value="1-ACYL-SN-GLYCEROL-3-PHOSPHATE ACYLTRANSFERASE"/>
    <property type="match status" value="1"/>
</dbReference>